<dbReference type="InterPro" id="IPR020095">
    <property type="entry name" value="PsdUridine_synth_TruA_C"/>
</dbReference>
<feature type="compositionally biased region" description="Basic and acidic residues" evidence="5">
    <location>
        <begin position="259"/>
        <end position="288"/>
    </location>
</feature>
<dbReference type="InterPro" id="IPR020103">
    <property type="entry name" value="PsdUridine_synth_cat_dom_sf"/>
</dbReference>
<organism evidence="7 8">
    <name type="scientific">Mya arenaria</name>
    <name type="common">Soft-shell clam</name>
    <dbReference type="NCBI Taxonomy" id="6604"/>
    <lineage>
        <taxon>Eukaryota</taxon>
        <taxon>Metazoa</taxon>
        <taxon>Spiralia</taxon>
        <taxon>Lophotrochozoa</taxon>
        <taxon>Mollusca</taxon>
        <taxon>Bivalvia</taxon>
        <taxon>Autobranchia</taxon>
        <taxon>Heteroconchia</taxon>
        <taxon>Euheterodonta</taxon>
        <taxon>Imparidentia</taxon>
        <taxon>Neoheterodontei</taxon>
        <taxon>Myida</taxon>
        <taxon>Myoidea</taxon>
        <taxon>Myidae</taxon>
        <taxon>Mya</taxon>
    </lineage>
</organism>
<feature type="compositionally biased region" description="Basic and acidic residues" evidence="5">
    <location>
        <begin position="230"/>
        <end position="239"/>
    </location>
</feature>
<feature type="domain" description="Pseudouridine synthase I TruA alpha/beta" evidence="6">
    <location>
        <begin position="99"/>
        <end position="208"/>
    </location>
</feature>
<dbReference type="EC" id="5.4.99.12" evidence="4"/>
<evidence type="ECO:0000313" key="8">
    <source>
        <dbReference type="Proteomes" id="UP001164746"/>
    </source>
</evidence>
<dbReference type="Gene3D" id="3.30.70.660">
    <property type="entry name" value="Pseudouridine synthase I, catalytic domain, C-terminal subdomain"/>
    <property type="match status" value="1"/>
</dbReference>
<keyword evidence="2 4" id="KW-0819">tRNA processing</keyword>
<dbReference type="SUPFAM" id="SSF55120">
    <property type="entry name" value="Pseudouridine synthase"/>
    <property type="match status" value="1"/>
</dbReference>
<keyword evidence="8" id="KW-1185">Reference proteome</keyword>
<evidence type="ECO:0000256" key="3">
    <source>
        <dbReference type="ARBA" id="ARBA00023235"/>
    </source>
</evidence>
<evidence type="ECO:0000256" key="1">
    <source>
        <dbReference type="ARBA" id="ARBA00009375"/>
    </source>
</evidence>
<gene>
    <name evidence="7" type="ORF">MAR_004856</name>
</gene>
<dbReference type="EMBL" id="CP111020">
    <property type="protein sequence ID" value="WAR14751.1"/>
    <property type="molecule type" value="Genomic_DNA"/>
</dbReference>
<evidence type="ECO:0000256" key="2">
    <source>
        <dbReference type="ARBA" id="ARBA00022694"/>
    </source>
</evidence>
<comment type="catalytic activity">
    <reaction evidence="4">
        <text>uridine(38/39/40) in tRNA = pseudouridine(38/39/40) in tRNA</text>
        <dbReference type="Rhea" id="RHEA:22376"/>
        <dbReference type="Rhea" id="RHEA-COMP:10085"/>
        <dbReference type="Rhea" id="RHEA-COMP:10087"/>
        <dbReference type="ChEBI" id="CHEBI:65314"/>
        <dbReference type="ChEBI" id="CHEBI:65315"/>
        <dbReference type="EC" id="5.4.99.12"/>
    </reaction>
</comment>
<dbReference type="InterPro" id="IPR020097">
    <property type="entry name" value="PsdUridine_synth_TruA_a/b_dom"/>
</dbReference>
<dbReference type="Pfam" id="PF01416">
    <property type="entry name" value="PseudoU_synth_1"/>
    <property type="match status" value="1"/>
</dbReference>
<feature type="compositionally biased region" description="Basic and acidic residues" evidence="5">
    <location>
        <begin position="313"/>
        <end position="329"/>
    </location>
</feature>
<proteinExistence type="inferred from homology"/>
<protein>
    <recommendedName>
        <fullName evidence="4">tRNA pseudouridine synthase</fullName>
        <ecNumber evidence="4">5.4.99.12</ecNumber>
    </recommendedName>
</protein>
<feature type="compositionally biased region" description="Basic and acidic residues" evidence="5">
    <location>
        <begin position="340"/>
        <end position="351"/>
    </location>
</feature>
<feature type="compositionally biased region" description="Basic and acidic residues" evidence="5">
    <location>
        <begin position="295"/>
        <end position="306"/>
    </location>
</feature>
<dbReference type="InterPro" id="IPR001406">
    <property type="entry name" value="PsdUridine_synth_TruA"/>
</dbReference>
<name>A0ABY7F1L0_MYAAR</name>
<reference evidence="7" key="1">
    <citation type="submission" date="2022-11" db="EMBL/GenBank/DDBJ databases">
        <title>Centuries of genome instability and evolution in soft-shell clam transmissible cancer (bioRxiv).</title>
        <authorList>
            <person name="Hart S.F.M."/>
            <person name="Yonemitsu M.A."/>
            <person name="Giersch R.M."/>
            <person name="Beal B.F."/>
            <person name="Arriagada G."/>
            <person name="Davis B.W."/>
            <person name="Ostrander E.A."/>
            <person name="Goff S.P."/>
            <person name="Metzger M.J."/>
        </authorList>
    </citation>
    <scope>NUCLEOTIDE SEQUENCE</scope>
    <source>
        <strain evidence="7">MELC-2E11</strain>
        <tissue evidence="7">Siphon/mantle</tissue>
    </source>
</reference>
<evidence type="ECO:0000259" key="6">
    <source>
        <dbReference type="Pfam" id="PF01416"/>
    </source>
</evidence>
<accession>A0ABY7F1L0</accession>
<feature type="compositionally biased region" description="Basic and acidic residues" evidence="5">
    <location>
        <begin position="366"/>
        <end position="376"/>
    </location>
</feature>
<evidence type="ECO:0000313" key="7">
    <source>
        <dbReference type="EMBL" id="WAR14751.1"/>
    </source>
</evidence>
<dbReference type="Proteomes" id="UP001164746">
    <property type="component" value="Chromosome 9"/>
</dbReference>
<sequence length="376" mass="43304">MLQELMLRIRQLETHVKVLQRASKEENPVAPPMPRMAIKRKKKFRPSDFNKYVHHVALTIMYLGHDYTGYDDTEEVVSLDVRGNLLSRVGVKLMEEAGKKLIGEYDFRNFCKFNVKDGITNYVRKIMEVEVKTVDETDDGFTMCELTIVGRAFLWHQIRSIFSVLFLVGKGKESVEVVDELLNIEKNPRKPQYNMSSDAPLCLYDADFGGEFEWIYEAVTLDEMIASHESRKQRWRENAEIEAQDDSSEEEMTSRKRQRLEIDKPSHIDDKPFGTLDKPKSGENKDPHIIYGENNKGDDDTVRDIDGETTNMKADKDICDSKTSLKDNGEENLETSENGMKGEEKVGRSTQEEIGESSVISNDTDQFDREYLTTNR</sequence>
<feature type="non-terminal residue" evidence="7">
    <location>
        <position position="1"/>
    </location>
</feature>
<feature type="compositionally biased region" description="Acidic residues" evidence="5">
    <location>
        <begin position="240"/>
        <end position="251"/>
    </location>
</feature>
<dbReference type="PANTHER" id="PTHR11142:SF5">
    <property type="entry name" value="TRNA PSEUDOURIDINE(38_39) SYNTHASE"/>
    <property type="match status" value="1"/>
</dbReference>
<keyword evidence="3 4" id="KW-0413">Isomerase</keyword>
<comment type="similarity">
    <text evidence="1 4">Belongs to the tRNA pseudouridine synthase TruA family.</text>
</comment>
<feature type="region of interest" description="Disordered" evidence="5">
    <location>
        <begin position="230"/>
        <end position="376"/>
    </location>
</feature>
<evidence type="ECO:0000256" key="5">
    <source>
        <dbReference type="SAM" id="MobiDB-lite"/>
    </source>
</evidence>
<dbReference type="PANTHER" id="PTHR11142">
    <property type="entry name" value="PSEUDOURIDYLATE SYNTHASE"/>
    <property type="match status" value="1"/>
</dbReference>
<evidence type="ECO:0000256" key="4">
    <source>
        <dbReference type="RuleBase" id="RU003792"/>
    </source>
</evidence>